<feature type="transmembrane region" description="Helical" evidence="1">
    <location>
        <begin position="12"/>
        <end position="33"/>
    </location>
</feature>
<sequence length="132" mass="14588">MEFLASLDSLTFRIVAMSITAALGAFGVVMKIAESDLNKEKARLEYDHENSQVSHDARRIGHEKDVLEARKKEADIALNERAEVAKDALGVKNATLVSLGPVENALKLMQKISPKIEKSINEKSKERKEGGR</sequence>
<dbReference type="RefSeq" id="WP_184373107.1">
    <property type="nucleotide sequence ID" value="NZ_BAAAKM010000073.1"/>
</dbReference>
<keyword evidence="1" id="KW-0472">Membrane</keyword>
<evidence type="ECO:0000256" key="1">
    <source>
        <dbReference type="SAM" id="Phobius"/>
    </source>
</evidence>
<accession>A0A840WNB7</accession>
<keyword evidence="1" id="KW-0812">Transmembrane</keyword>
<evidence type="ECO:0000313" key="2">
    <source>
        <dbReference type="EMBL" id="MBB5493117.1"/>
    </source>
</evidence>
<dbReference type="AlphaFoldDB" id="A0A840WNB7"/>
<proteinExistence type="predicted"/>
<reference evidence="2 3" key="1">
    <citation type="submission" date="2020-08" db="EMBL/GenBank/DDBJ databases">
        <title>Sequencing the genomes of 1000 actinobacteria strains.</title>
        <authorList>
            <person name="Klenk H.-P."/>
        </authorList>
    </citation>
    <scope>NUCLEOTIDE SEQUENCE [LARGE SCALE GENOMIC DNA]</scope>
    <source>
        <strain evidence="2 3">DSM 44598</strain>
    </source>
</reference>
<keyword evidence="3" id="KW-1185">Reference proteome</keyword>
<dbReference type="Proteomes" id="UP000579647">
    <property type="component" value="Unassembled WGS sequence"/>
</dbReference>
<protein>
    <submittedName>
        <fullName evidence="2">Uncharacterized protein</fullName>
    </submittedName>
</protein>
<name>A0A840WNB7_9ACTN</name>
<dbReference type="EMBL" id="JACHDO010000001">
    <property type="protein sequence ID" value="MBB5493117.1"/>
    <property type="molecule type" value="Genomic_DNA"/>
</dbReference>
<evidence type="ECO:0000313" key="3">
    <source>
        <dbReference type="Proteomes" id="UP000579647"/>
    </source>
</evidence>
<comment type="caution">
    <text evidence="2">The sequence shown here is derived from an EMBL/GenBank/DDBJ whole genome shotgun (WGS) entry which is preliminary data.</text>
</comment>
<gene>
    <name evidence="2" type="ORF">HNR07_004254</name>
</gene>
<organism evidence="2 3">
    <name type="scientific">Nocardiopsis metallicus</name>
    <dbReference type="NCBI Taxonomy" id="179819"/>
    <lineage>
        <taxon>Bacteria</taxon>
        <taxon>Bacillati</taxon>
        <taxon>Actinomycetota</taxon>
        <taxon>Actinomycetes</taxon>
        <taxon>Streptosporangiales</taxon>
        <taxon>Nocardiopsidaceae</taxon>
        <taxon>Nocardiopsis</taxon>
    </lineage>
</organism>
<keyword evidence="1" id="KW-1133">Transmembrane helix</keyword>